<name>A0A8J8FH50_9BACT</name>
<reference evidence="1" key="1">
    <citation type="submission" date="2019-10" db="EMBL/GenBank/DDBJ databases">
        <title>Draft genome sequence of Panacibacter sp. KCS-6.</title>
        <authorList>
            <person name="Yim K.J."/>
        </authorList>
    </citation>
    <scope>NUCLEOTIDE SEQUENCE</scope>
    <source>
        <strain evidence="1">KCS-6</strain>
    </source>
</reference>
<organism evidence="1 2">
    <name type="scientific">Limnovirga soli</name>
    <dbReference type="NCBI Taxonomy" id="2656915"/>
    <lineage>
        <taxon>Bacteria</taxon>
        <taxon>Pseudomonadati</taxon>
        <taxon>Bacteroidota</taxon>
        <taxon>Chitinophagia</taxon>
        <taxon>Chitinophagales</taxon>
        <taxon>Chitinophagaceae</taxon>
        <taxon>Limnovirga</taxon>
    </lineage>
</organism>
<protein>
    <submittedName>
        <fullName evidence="1">Uncharacterized protein</fullName>
    </submittedName>
</protein>
<gene>
    <name evidence="1" type="ORF">GD597_21385</name>
</gene>
<keyword evidence="2" id="KW-1185">Reference proteome</keyword>
<dbReference type="Proteomes" id="UP000598971">
    <property type="component" value="Unassembled WGS sequence"/>
</dbReference>
<sequence>MTQATYIKLSLLALILFIKSNDLKCQSIQSYVDIVKHHRLFVDSLIDSYYSNPATTLLHEIIHYSCLNNNIGYGSGGSADIYKAPQTKTIYQLSYTNGCDSVITERTLYFINNKIVLAIISDSAKSVTVYYRNDKYLNIDNFSLVSEKLADNILVDGYLILKGFK</sequence>
<dbReference type="AlphaFoldDB" id="A0A8J8FH50"/>
<evidence type="ECO:0000313" key="2">
    <source>
        <dbReference type="Proteomes" id="UP000598971"/>
    </source>
</evidence>
<dbReference type="EMBL" id="WHPF01000026">
    <property type="protein sequence ID" value="NNV58031.1"/>
    <property type="molecule type" value="Genomic_DNA"/>
</dbReference>
<comment type="caution">
    <text evidence="1">The sequence shown here is derived from an EMBL/GenBank/DDBJ whole genome shotgun (WGS) entry which is preliminary data.</text>
</comment>
<accession>A0A8J8FH50</accession>
<dbReference type="RefSeq" id="WP_171609986.1">
    <property type="nucleotide sequence ID" value="NZ_WHPF01000026.1"/>
</dbReference>
<proteinExistence type="predicted"/>
<evidence type="ECO:0000313" key="1">
    <source>
        <dbReference type="EMBL" id="NNV58031.1"/>
    </source>
</evidence>